<proteinExistence type="predicted"/>
<gene>
    <name evidence="3" type="ORF">FYJ79_11530</name>
</gene>
<evidence type="ECO:0000313" key="4">
    <source>
        <dbReference type="Proteomes" id="UP000442619"/>
    </source>
</evidence>
<dbReference type="EMBL" id="VUNM01000042">
    <property type="protein sequence ID" value="MST90186.1"/>
    <property type="molecule type" value="Genomic_DNA"/>
</dbReference>
<dbReference type="InterPro" id="IPR022464">
    <property type="entry name" value="Strep_pil_isopept_link"/>
</dbReference>
<name>A0A844FX94_9FIRM</name>
<sequence length="193" mass="21565">MKKRYIIQLFLVSLFSLLPLTNVSALDAVSVEIPVELTLNKQVTQGQVELSTTSPDAYLPSTNPMTINGQGTITLQYTHTGTYTYELKQVAGNDSAITYDATVYHITVFIGTDSRVVTIYKDGSNNKDDKAIFNNTKQETPTKTTTITTTRKNKTGKETKTGDSTPIMFYLIMTICSLIVVFFLLRRLKEDKK</sequence>
<feature type="chain" id="PRO_5032979594" description="Streptococcal pilin isopeptide linker domain-containing protein" evidence="2">
    <location>
        <begin position="26"/>
        <end position="193"/>
    </location>
</feature>
<keyword evidence="2" id="KW-0732">Signal</keyword>
<dbReference type="RefSeq" id="WP_154518617.1">
    <property type="nucleotide sequence ID" value="NZ_VUNM01000042.1"/>
</dbReference>
<dbReference type="NCBIfam" id="TIGR03786">
    <property type="entry name" value="strep_pil_rpt"/>
    <property type="match status" value="1"/>
</dbReference>
<comment type="caution">
    <text evidence="3">The sequence shown here is derived from an EMBL/GenBank/DDBJ whole genome shotgun (WGS) entry which is preliminary data.</text>
</comment>
<feature type="transmembrane region" description="Helical" evidence="1">
    <location>
        <begin position="167"/>
        <end position="185"/>
    </location>
</feature>
<keyword evidence="4" id="KW-1185">Reference proteome</keyword>
<dbReference type="AlphaFoldDB" id="A0A844FX94"/>
<evidence type="ECO:0000256" key="2">
    <source>
        <dbReference type="SAM" id="SignalP"/>
    </source>
</evidence>
<keyword evidence="1" id="KW-1133">Transmembrane helix</keyword>
<evidence type="ECO:0008006" key="5">
    <source>
        <dbReference type="Google" id="ProtNLM"/>
    </source>
</evidence>
<dbReference type="Proteomes" id="UP000442619">
    <property type="component" value="Unassembled WGS sequence"/>
</dbReference>
<accession>A0A844FX94</accession>
<dbReference type="InterPro" id="IPR038174">
    <property type="entry name" value="Strep_pil_link_sf"/>
</dbReference>
<keyword evidence="1" id="KW-0812">Transmembrane</keyword>
<keyword evidence="1" id="KW-0472">Membrane</keyword>
<reference evidence="3 4" key="1">
    <citation type="submission" date="2019-08" db="EMBL/GenBank/DDBJ databases">
        <title>In-depth cultivation of the pig gut microbiome towards novel bacterial diversity and tailored functional studies.</title>
        <authorList>
            <person name="Wylensek D."/>
            <person name="Hitch T.C.A."/>
            <person name="Clavel T."/>
        </authorList>
    </citation>
    <scope>NUCLEOTIDE SEQUENCE [LARGE SCALE GENOMIC DNA]</scope>
    <source>
        <strain evidence="3 4">CA-Schmier-601-WT-3</strain>
    </source>
</reference>
<protein>
    <recommendedName>
        <fullName evidence="5">Streptococcal pilin isopeptide linker domain-containing protein</fullName>
    </recommendedName>
</protein>
<feature type="signal peptide" evidence="2">
    <location>
        <begin position="1"/>
        <end position="25"/>
    </location>
</feature>
<evidence type="ECO:0000313" key="3">
    <source>
        <dbReference type="EMBL" id="MST90186.1"/>
    </source>
</evidence>
<organism evidence="3 4">
    <name type="scientific">Sharpea porci</name>
    <dbReference type="NCBI Taxonomy" id="2652286"/>
    <lineage>
        <taxon>Bacteria</taxon>
        <taxon>Bacillati</taxon>
        <taxon>Bacillota</taxon>
        <taxon>Erysipelotrichia</taxon>
        <taxon>Erysipelotrichales</taxon>
        <taxon>Coprobacillaceae</taxon>
        <taxon>Sharpea</taxon>
    </lineage>
</organism>
<dbReference type="Gene3D" id="2.60.40.3050">
    <property type="match status" value="1"/>
</dbReference>
<evidence type="ECO:0000256" key="1">
    <source>
        <dbReference type="SAM" id="Phobius"/>
    </source>
</evidence>